<dbReference type="Proteomes" id="UP000294847">
    <property type="component" value="Chromosome 7"/>
</dbReference>
<sequence>MRRVIAARLRSHRKYLQPECVAAINALPLGARGSGVFHANSGSRIYMRGGCLLSILPNPSKKPSVTVNGTRDLATLLTHRMSPFVQTGRHVESLAQEVQRVKGFSLRVADGRDRREGDWRGESPNPT</sequence>
<dbReference type="AlphaFoldDB" id="A0A4P7NSM6"/>
<name>A0A4P7NSM6_PYROR</name>
<evidence type="ECO:0000313" key="2">
    <source>
        <dbReference type="Proteomes" id="UP000294847"/>
    </source>
</evidence>
<proteinExistence type="predicted"/>
<reference evidence="1 2" key="1">
    <citation type="journal article" date="2019" name="Mol. Biol. Evol.">
        <title>Blast fungal genomes show frequent chromosomal changes, gene gains and losses, and effector gene turnover.</title>
        <authorList>
            <person name="Gomez Luciano L.B."/>
            <person name="Jason Tsai I."/>
            <person name="Chuma I."/>
            <person name="Tosa Y."/>
            <person name="Chen Y.H."/>
            <person name="Li J.Y."/>
            <person name="Li M.Y."/>
            <person name="Jade Lu M.Y."/>
            <person name="Nakayashiki H."/>
            <person name="Li W.H."/>
        </authorList>
    </citation>
    <scope>NUCLEOTIDE SEQUENCE [LARGE SCALE GENOMIC DNA]</scope>
    <source>
        <strain evidence="1">MZ5-1-6</strain>
    </source>
</reference>
<organism evidence="1 2">
    <name type="scientific">Pyricularia oryzae</name>
    <name type="common">Rice blast fungus</name>
    <name type="synonym">Magnaporthe oryzae</name>
    <dbReference type="NCBI Taxonomy" id="318829"/>
    <lineage>
        <taxon>Eukaryota</taxon>
        <taxon>Fungi</taxon>
        <taxon>Dikarya</taxon>
        <taxon>Ascomycota</taxon>
        <taxon>Pezizomycotina</taxon>
        <taxon>Sordariomycetes</taxon>
        <taxon>Sordariomycetidae</taxon>
        <taxon>Magnaporthales</taxon>
        <taxon>Pyriculariaceae</taxon>
        <taxon>Pyricularia</taxon>
    </lineage>
</organism>
<accession>A0A4P7NSM6</accession>
<evidence type="ECO:0000313" key="1">
    <source>
        <dbReference type="EMBL" id="QBZ65475.1"/>
    </source>
</evidence>
<dbReference type="EMBL" id="CP034210">
    <property type="protein sequence ID" value="QBZ65475.1"/>
    <property type="molecule type" value="Genomic_DNA"/>
</dbReference>
<gene>
    <name evidence="1" type="ORF">PoMZ_12436</name>
</gene>
<protein>
    <submittedName>
        <fullName evidence="1">Uncharacterized protein</fullName>
    </submittedName>
</protein>